<accession>A0ABT2TWS1</accession>
<keyword evidence="1" id="KW-0812">Transmembrane</keyword>
<dbReference type="Proteomes" id="UP001652409">
    <property type="component" value="Unassembled WGS sequence"/>
</dbReference>
<comment type="caution">
    <text evidence="2">The sequence shown here is derived from an EMBL/GenBank/DDBJ whole genome shotgun (WGS) entry which is preliminary data.</text>
</comment>
<name>A0ABT2TWS1_9FIRM</name>
<evidence type="ECO:0000256" key="1">
    <source>
        <dbReference type="SAM" id="Phobius"/>
    </source>
</evidence>
<keyword evidence="1" id="KW-1133">Transmembrane helix</keyword>
<dbReference type="EMBL" id="JAOQJL010000037">
    <property type="protein sequence ID" value="MCU6766686.1"/>
    <property type="molecule type" value="Genomic_DNA"/>
</dbReference>
<keyword evidence="1" id="KW-0472">Membrane</keyword>
<dbReference type="RefSeq" id="WP_262583129.1">
    <property type="nucleotide sequence ID" value="NZ_JAOQJL010000037.1"/>
</dbReference>
<sequence>MNTENIMAALEIMGKGMAGIFVAILLIMLCVWIMGRLGKK</sequence>
<protein>
    <recommendedName>
        <fullName evidence="4">Oxaloacetate decarboxylase, gamma chain</fullName>
    </recommendedName>
</protein>
<gene>
    <name evidence="2" type="ORF">OCV61_14960</name>
</gene>
<evidence type="ECO:0000313" key="3">
    <source>
        <dbReference type="Proteomes" id="UP001652409"/>
    </source>
</evidence>
<evidence type="ECO:0008006" key="4">
    <source>
        <dbReference type="Google" id="ProtNLM"/>
    </source>
</evidence>
<reference evidence="2 3" key="1">
    <citation type="journal article" date="2021" name="ISME Commun">
        <title>Automated analysis of genomic sequences facilitates high-throughput and comprehensive description of bacteria.</title>
        <authorList>
            <person name="Hitch T.C.A."/>
        </authorList>
    </citation>
    <scope>NUCLEOTIDE SEQUENCE [LARGE SCALE GENOMIC DNA]</scope>
    <source>
        <strain evidence="2 3">Sanger_23</strain>
    </source>
</reference>
<organism evidence="2 3">
    <name type="scientific">Blautia ammoniilytica</name>
    <dbReference type="NCBI Taxonomy" id="2981782"/>
    <lineage>
        <taxon>Bacteria</taxon>
        <taxon>Bacillati</taxon>
        <taxon>Bacillota</taxon>
        <taxon>Clostridia</taxon>
        <taxon>Lachnospirales</taxon>
        <taxon>Lachnospiraceae</taxon>
        <taxon>Blautia</taxon>
    </lineage>
</organism>
<keyword evidence="3" id="KW-1185">Reference proteome</keyword>
<feature type="transmembrane region" description="Helical" evidence="1">
    <location>
        <begin position="12"/>
        <end position="34"/>
    </location>
</feature>
<proteinExistence type="predicted"/>
<evidence type="ECO:0000313" key="2">
    <source>
        <dbReference type="EMBL" id="MCU6766686.1"/>
    </source>
</evidence>